<evidence type="ECO:0000256" key="1">
    <source>
        <dbReference type="ARBA" id="ARBA00022527"/>
    </source>
</evidence>
<dbReference type="InterPro" id="IPR017441">
    <property type="entry name" value="Protein_kinase_ATP_BS"/>
</dbReference>
<evidence type="ECO:0000256" key="2">
    <source>
        <dbReference type="ARBA" id="ARBA00022679"/>
    </source>
</evidence>
<gene>
    <name evidence="10" type="ORF">BLNAU_4541</name>
</gene>
<dbReference type="PROSITE" id="PS00108">
    <property type="entry name" value="PROTEIN_KINASE_ST"/>
    <property type="match status" value="1"/>
</dbReference>
<keyword evidence="5 6" id="KW-0067">ATP-binding</keyword>
<accession>A0ABQ9Y9E8</accession>
<evidence type="ECO:0000256" key="6">
    <source>
        <dbReference type="PROSITE-ProRule" id="PRU10141"/>
    </source>
</evidence>
<feature type="compositionally biased region" description="Low complexity" evidence="7">
    <location>
        <begin position="1987"/>
        <end position="2010"/>
    </location>
</feature>
<dbReference type="Pfam" id="PF00069">
    <property type="entry name" value="Pkinase"/>
    <property type="match status" value="1"/>
</dbReference>
<dbReference type="PANTHER" id="PTHR24058">
    <property type="entry name" value="DUAL SPECIFICITY PROTEIN KINASE"/>
    <property type="match status" value="1"/>
</dbReference>
<evidence type="ECO:0000256" key="3">
    <source>
        <dbReference type="ARBA" id="ARBA00022741"/>
    </source>
</evidence>
<feature type="region of interest" description="Disordered" evidence="7">
    <location>
        <begin position="1816"/>
        <end position="1887"/>
    </location>
</feature>
<dbReference type="SMART" id="SM00220">
    <property type="entry name" value="S_TKc"/>
    <property type="match status" value="1"/>
</dbReference>
<keyword evidence="2 10" id="KW-0808">Transferase</keyword>
<keyword evidence="11" id="KW-1185">Reference proteome</keyword>
<evidence type="ECO:0000256" key="8">
    <source>
        <dbReference type="SAM" id="Phobius"/>
    </source>
</evidence>
<dbReference type="Gene3D" id="3.30.200.20">
    <property type="entry name" value="Phosphorylase Kinase, domain 1"/>
    <property type="match status" value="1"/>
</dbReference>
<protein>
    <submittedName>
        <fullName evidence="10">Serine/threonine protein kinase</fullName>
        <ecNumber evidence="10">2.7.11.1</ecNumber>
    </submittedName>
</protein>
<feature type="transmembrane region" description="Helical" evidence="8">
    <location>
        <begin position="1320"/>
        <end position="1344"/>
    </location>
</feature>
<dbReference type="PROSITE" id="PS00107">
    <property type="entry name" value="PROTEIN_KINASE_ATP"/>
    <property type="match status" value="1"/>
</dbReference>
<dbReference type="Gene3D" id="1.10.510.10">
    <property type="entry name" value="Transferase(Phosphotransferase) domain 1"/>
    <property type="match status" value="1"/>
</dbReference>
<feature type="region of interest" description="Disordered" evidence="7">
    <location>
        <begin position="1503"/>
        <end position="1538"/>
    </location>
</feature>
<proteinExistence type="predicted"/>
<feature type="compositionally biased region" description="Polar residues" evidence="7">
    <location>
        <begin position="1868"/>
        <end position="1882"/>
    </location>
</feature>
<sequence>MQRRSTLAQLTIHLTSLYRRCDHTYVYVATDTEKGRLLTKNSDGVANRGYDNKEGNFIFRVGDIIAATDSLGNFVGRQYRIESFLGSGSFGQVLQCVDIETYQSFAVKVIKNLPAYTKQAAVEHRVLKDLLIADPEDEMHMIRLVDQFHFHGHFCFVTDILGIDLYSVLKQKDYRGFSLNLISKIMKQILETLCVTKEIGLIHSDLKPENILVDHCLPNVRVIDFGSSAYEGHTIFSYVQSRYYRSPEVILQLPYTTNIDMWSVGCITAELFIGHPLFPGCTEHDQLNRITSMLGPIPTEMVRRGKNTPKFYVTDYSKRGNYHLCSTEEFQARTGDRRQPKVYSYVQSTLEKTIEYHQIKFSKDRQSRVKEPDFLSYFQFIRKCLEYDPSKRLTPQQALQHPFIQQTQYIEDWIPPPYTSHPPYHPHPNGIQRERFPPVSPTSTLASSSIHRSLPSCSQSLDGLLFDLDNKGKRPSQPDKDHFSPSTMFEKTLKSSIVIDPNDEDCNCNGPGKTKKCCSVIDAIRSLLVRTTPDAPYAIVDLSLWESTQINEECNVSGGTFNFSPAESRKRSPHTITRSDRGCFLSYTRQPWAPGLIQFFDCTISFLGESMLPFVSLYLSGASFTRITFHAENHMPKICTGPLEQLYYDDCQFISLTGSPDITCLFAPARTAPTSQRYDLIVENTTLTSVSAYSHLIQARANRAIAFHSNNISGCSTQGTLLSLDDCASVDIDSCIISGCSSSSSVASILSVTSHNFLTFSFASSNISYPFRSVAPLLSIDASKCDKGSSFQIRDLAFSNIHSSISTYTELRMNDITADKEMFKLLFDYHEPVASTPTSARFKISSTVSTSFLDVFSPKSSPTITSSSSESATRHPYCGSADTPCSTIQGAHDRLNMSNRIIFVKNSGLFEPESKLSDVSVLPIANSVQLLFSSSSTNLPQDLVFVTTINSVEISGAQLSTDFRTLTTPTLFLCQSGQLSLTRSTFTQTCVTDRAFRVSTGHIILDLVSVLKLPSSLPFMTLSEAGSVSLRQLDLDLSSFSSQLVQYSTQSSSLSSSESNGHTSGMSSFHIGASSFTGFCPPGSPIFSINYCALEVFGSTFVFHSADPQAPIRNSELGRIVCQSCVGLFTSSSFSVSQESTLAIADSSISFLMCVFKRQSFESPIPFIRSSNSSILLSSATTHWADKSYWIETDNESIVTIEKNGKTTSDPIPLFQPIVISASHNSTLVDIHGQNLFDFGLSFKIARLNELSSTKANCTSSAFCSSLQFHNLSYATCEIPVCLTRFDLTIQPVLSASSYEFPVSSLIRAPTQPPSYTVPIVTLTFVSLALSVALIVAILLFVHLHFSTMKSIRLSILTESTLNTASIIASIGGTHCLAQSMIGEVSCESYKLLLRRTCLEEMSPSETLLYQLFPLSNVSISLQALYITHLFSEVRKPFYPNTDYHIGLIGCGTVGSLLLRTLLDYSGLSPLRFFVSTPHPEKCQDNLISPKTFVSNPKLTSAQRRPTVSGFGDVPPISPTIPGKIQRRGNKDDGSEQLDKLELYPDIGLDRDFIPPLDTDTLFVDPTGIGPPIVNDHTTHIHSTAGFRQLHATTEIDATTPRTPKSGKSQQAGMSVPTQKPSNNLFDDDSLPTSSPRTDSTADIHPLFFSTKPEVSDMPPLSTDRTDDVQKANQQFQKMRESAHIVSAGGTDLTTSLRGKDRVIDDHFMDFGGLSYFDLVDKEMEKGKGTHPTQSPEAEQKIKDLTRRHFPPKPKLEIEPFVEPPSSLPAHLSAALAIPSKGSSIGIPSKSQSPKKAAEQKPFELDLAMSFDDTHIMLSPRSSPNTPQNINRNTISQSEFDPLGSPRSDDFLSSPSPPLSSHRRVQFGESSGEQNPHSQDQSAAAWAESVMKTKRKAHLPVICCCCAGMTLQRQRNLLKHVTPFVVQTSVDTSALSSILTDPNETMPESVADKNLIRLTVPHSKSYNSTYLNFSSLPDHTLTASSTSLANSTSNLTRTSSTKSNTRSKASNRPRSPQPSDAVINEPKISTSSFFCAMLETTQLLTWQLLSMRVHTAKERQTERQVFQAWVQVQEPLLELLSGKAATSSTAKLIKTSEFLKSRIQSKDPPVPIMPSNKLHDRFEAEYIRYVQQALLK</sequence>
<keyword evidence="3 6" id="KW-0547">Nucleotide-binding</keyword>
<dbReference type="InterPro" id="IPR008271">
    <property type="entry name" value="Ser/Thr_kinase_AS"/>
</dbReference>
<dbReference type="InterPro" id="IPR011009">
    <property type="entry name" value="Kinase-like_dom_sf"/>
</dbReference>
<keyword evidence="4 10" id="KW-0418">Kinase</keyword>
<dbReference type="SUPFAM" id="SSF56112">
    <property type="entry name" value="Protein kinase-like (PK-like)"/>
    <property type="match status" value="1"/>
</dbReference>
<evidence type="ECO:0000256" key="5">
    <source>
        <dbReference type="ARBA" id="ARBA00022840"/>
    </source>
</evidence>
<feature type="domain" description="Protein kinase" evidence="9">
    <location>
        <begin position="79"/>
        <end position="404"/>
    </location>
</feature>
<feature type="compositionally biased region" description="Polar residues" evidence="7">
    <location>
        <begin position="1596"/>
        <end position="1641"/>
    </location>
</feature>
<dbReference type="EMBL" id="JARBJD010000023">
    <property type="protein sequence ID" value="KAK2960324.1"/>
    <property type="molecule type" value="Genomic_DNA"/>
</dbReference>
<feature type="transmembrane region" description="Helical" evidence="8">
    <location>
        <begin position="1444"/>
        <end position="1463"/>
    </location>
</feature>
<feature type="compositionally biased region" description="Basic and acidic residues" evidence="7">
    <location>
        <begin position="1529"/>
        <end position="1538"/>
    </location>
</feature>
<evidence type="ECO:0000256" key="4">
    <source>
        <dbReference type="ARBA" id="ARBA00022777"/>
    </source>
</evidence>
<feature type="compositionally biased region" description="Polar residues" evidence="7">
    <location>
        <begin position="1820"/>
        <end position="1839"/>
    </location>
</feature>
<evidence type="ECO:0000313" key="11">
    <source>
        <dbReference type="Proteomes" id="UP001281761"/>
    </source>
</evidence>
<dbReference type="InterPro" id="IPR000719">
    <property type="entry name" value="Prot_kinase_dom"/>
</dbReference>
<dbReference type="GO" id="GO:0004674">
    <property type="term" value="F:protein serine/threonine kinase activity"/>
    <property type="evidence" value="ECO:0007669"/>
    <property type="project" value="UniProtKB-KW"/>
</dbReference>
<dbReference type="PROSITE" id="PS50011">
    <property type="entry name" value="PROTEIN_KINASE_DOM"/>
    <property type="match status" value="1"/>
</dbReference>
<dbReference type="Proteomes" id="UP001281761">
    <property type="component" value="Unassembled WGS sequence"/>
</dbReference>
<dbReference type="EC" id="2.7.11.1" evidence="10"/>
<reference evidence="10 11" key="1">
    <citation type="journal article" date="2022" name="bioRxiv">
        <title>Genomics of Preaxostyla Flagellates Illuminates Evolutionary Transitions and the Path Towards Mitochondrial Loss.</title>
        <authorList>
            <person name="Novak L.V.F."/>
            <person name="Treitli S.C."/>
            <person name="Pyrih J."/>
            <person name="Halakuc P."/>
            <person name="Pipaliya S.V."/>
            <person name="Vacek V."/>
            <person name="Brzon O."/>
            <person name="Soukal P."/>
            <person name="Eme L."/>
            <person name="Dacks J.B."/>
            <person name="Karnkowska A."/>
            <person name="Elias M."/>
            <person name="Hampl V."/>
        </authorList>
    </citation>
    <scope>NUCLEOTIDE SEQUENCE [LARGE SCALE GENOMIC DNA]</scope>
    <source>
        <strain evidence="10">NAU3</strain>
        <tissue evidence="10">Gut</tissue>
    </source>
</reference>
<feature type="region of interest" description="Disordered" evidence="7">
    <location>
        <begin position="1594"/>
        <end position="1644"/>
    </location>
</feature>
<evidence type="ECO:0000259" key="9">
    <source>
        <dbReference type="PROSITE" id="PS50011"/>
    </source>
</evidence>
<evidence type="ECO:0000256" key="7">
    <source>
        <dbReference type="SAM" id="MobiDB-lite"/>
    </source>
</evidence>
<comment type="caution">
    <text evidence="10">The sequence shown here is derived from an EMBL/GenBank/DDBJ whole genome shotgun (WGS) entry which is preliminary data.</text>
</comment>
<name>A0ABQ9Y9E8_9EUKA</name>
<feature type="region of interest" description="Disordered" evidence="7">
    <location>
        <begin position="1987"/>
        <end position="2024"/>
    </location>
</feature>
<evidence type="ECO:0000313" key="10">
    <source>
        <dbReference type="EMBL" id="KAK2960324.1"/>
    </source>
</evidence>
<dbReference type="PANTHER" id="PTHR24058:SF17">
    <property type="entry name" value="HOMEODOMAIN INTERACTING PROTEIN KINASE, ISOFORM D"/>
    <property type="match status" value="1"/>
</dbReference>
<organism evidence="10 11">
    <name type="scientific">Blattamonas nauphoetae</name>
    <dbReference type="NCBI Taxonomy" id="2049346"/>
    <lineage>
        <taxon>Eukaryota</taxon>
        <taxon>Metamonada</taxon>
        <taxon>Preaxostyla</taxon>
        <taxon>Oxymonadida</taxon>
        <taxon>Blattamonas</taxon>
    </lineage>
</organism>
<dbReference type="InterPro" id="IPR050494">
    <property type="entry name" value="Ser_Thr_dual-spec_kinase"/>
</dbReference>
<feature type="binding site" evidence="6">
    <location>
        <position position="108"/>
    </location>
    <ligand>
        <name>ATP</name>
        <dbReference type="ChEBI" id="CHEBI:30616"/>
    </ligand>
</feature>
<keyword evidence="8" id="KW-1133">Transmembrane helix</keyword>
<keyword evidence="8" id="KW-0472">Membrane</keyword>
<keyword evidence="8" id="KW-0812">Transmembrane</keyword>
<keyword evidence="1 10" id="KW-0723">Serine/threonine-protein kinase</keyword>